<dbReference type="OrthoDB" id="3018304at2759"/>
<evidence type="ECO:0000256" key="2">
    <source>
        <dbReference type="SAM" id="MobiDB-lite"/>
    </source>
</evidence>
<reference evidence="4 5" key="1">
    <citation type="submission" date="2020-01" db="EMBL/GenBank/DDBJ databases">
        <authorList>
            <person name="Gupta K D."/>
        </authorList>
    </citation>
    <scope>NUCLEOTIDE SEQUENCE [LARGE SCALE GENOMIC DNA]</scope>
</reference>
<feature type="region of interest" description="Disordered" evidence="2">
    <location>
        <begin position="844"/>
        <end position="872"/>
    </location>
</feature>
<name>A0A8S0XYT7_CYCAE</name>
<gene>
    <name evidence="4" type="ORF">AAE3_LOCUS11169</name>
</gene>
<dbReference type="Gene3D" id="3.40.50.300">
    <property type="entry name" value="P-loop containing nucleotide triphosphate hydrolases"/>
    <property type="match status" value="1"/>
</dbReference>
<feature type="compositionally biased region" description="Low complexity" evidence="2">
    <location>
        <begin position="848"/>
        <end position="861"/>
    </location>
</feature>
<evidence type="ECO:0000259" key="3">
    <source>
        <dbReference type="Pfam" id="PF24883"/>
    </source>
</evidence>
<evidence type="ECO:0000313" key="5">
    <source>
        <dbReference type="Proteomes" id="UP000467700"/>
    </source>
</evidence>
<proteinExistence type="predicted"/>
<feature type="domain" description="Nephrocystin 3-like N-terminal" evidence="3">
    <location>
        <begin position="73"/>
        <end position="235"/>
    </location>
</feature>
<dbReference type="PANTHER" id="PTHR10039:SF14">
    <property type="entry name" value="NACHT DOMAIN-CONTAINING PROTEIN"/>
    <property type="match status" value="1"/>
</dbReference>
<sequence>MFNSSQNVQIHDSNLSADVLNLNPLSTLTHSAKGFDFLQSMVCPNAFHDSDDRPDPPKCHENTRVAIIAKIIDWIEGRIDTDALIFWLFGPAGSGKSAIARTLAELCEARGLLLASFFFFRSDPGRNTTKSLIASIAYSVALTIPPSRALIESAVETNPLIFRYSLDIQFTKLVIEPLRQLMDSNVFSQIPFPTLIIIDGLDECVAPKQQSNVLTTLTRCASRSGLPLKFLIASRPEQGIKFSFDKVRPRSMITSLELDYDYCTREDIKTFLYDKFSEITQSHPFRSLLSPSWPSQPQLHALVDKSSGQFIYVSLVIRHIDSPFHLPSDRLDAVLELRPPEKDLPFTELDALYTHILTGVTDLPTVLEIFGMKFAIQFYPGPDNGCGDIEMIETIMGLRAGDVSIVLSGLSSLLKCRDGYITIHHSSLLDFLQNERRSQRFFIDVQEVHTKIAHWVLRSLQLPDYAQRPYRVIFCVGMAWQLKNANITTELEDDLRSFDPIQYTSSPEFSSWDYGDILCQFRRDFLVPLQDQEAQYLYLYYHEMLSTMVESWTRQMFHSPSKYSLLTACFFLIRNGSRSEISLTDFANRHFTGFTVFTSRGLTWPLFCSLVFGFDPDDEVHKTFDINETRAGAASELMPLSSHLRLVCGIPETTKSLLPDHMNTGHIIRVALACLRYLHRNPPRTRRRQFRFLHLWARRSTRSPWTTKRRTQALLGLGAMRQQYGLRLIHQCWKPRLMEAEHFSDRTPAQKLRVQHRAWYRNAGAFYAKEYQAVQWSFTLLRRAIMLATESEELTAALSKSLAPYELFFPRFTKHVKNARNIYLQKIASTPRSKDVLGELMLKEPEMSESGVEDASSSNSESSEEGYTTCPD</sequence>
<comment type="caution">
    <text evidence="4">The sequence shown here is derived from an EMBL/GenBank/DDBJ whole genome shotgun (WGS) entry which is preliminary data.</text>
</comment>
<evidence type="ECO:0000313" key="4">
    <source>
        <dbReference type="EMBL" id="CAA7268931.1"/>
    </source>
</evidence>
<accession>A0A8S0XYT7</accession>
<dbReference type="InterPro" id="IPR056884">
    <property type="entry name" value="NPHP3-like_N"/>
</dbReference>
<dbReference type="EMBL" id="CACVBS010000072">
    <property type="protein sequence ID" value="CAA7268931.1"/>
    <property type="molecule type" value="Genomic_DNA"/>
</dbReference>
<protein>
    <recommendedName>
        <fullName evidence="3">Nephrocystin 3-like N-terminal domain-containing protein</fullName>
    </recommendedName>
</protein>
<evidence type="ECO:0000256" key="1">
    <source>
        <dbReference type="ARBA" id="ARBA00022737"/>
    </source>
</evidence>
<dbReference type="SUPFAM" id="SSF52540">
    <property type="entry name" value="P-loop containing nucleoside triphosphate hydrolases"/>
    <property type="match status" value="1"/>
</dbReference>
<dbReference type="Pfam" id="PF24883">
    <property type="entry name" value="NPHP3_N"/>
    <property type="match status" value="1"/>
</dbReference>
<organism evidence="4 5">
    <name type="scientific">Cyclocybe aegerita</name>
    <name type="common">Black poplar mushroom</name>
    <name type="synonym">Agrocybe aegerita</name>
    <dbReference type="NCBI Taxonomy" id="1973307"/>
    <lineage>
        <taxon>Eukaryota</taxon>
        <taxon>Fungi</taxon>
        <taxon>Dikarya</taxon>
        <taxon>Basidiomycota</taxon>
        <taxon>Agaricomycotina</taxon>
        <taxon>Agaricomycetes</taxon>
        <taxon>Agaricomycetidae</taxon>
        <taxon>Agaricales</taxon>
        <taxon>Agaricineae</taxon>
        <taxon>Bolbitiaceae</taxon>
        <taxon>Cyclocybe</taxon>
    </lineage>
</organism>
<keyword evidence="5" id="KW-1185">Reference proteome</keyword>
<dbReference type="InterPro" id="IPR027417">
    <property type="entry name" value="P-loop_NTPase"/>
</dbReference>
<keyword evidence="1" id="KW-0677">Repeat</keyword>
<dbReference type="AlphaFoldDB" id="A0A8S0XYT7"/>
<dbReference type="Proteomes" id="UP000467700">
    <property type="component" value="Unassembled WGS sequence"/>
</dbReference>
<dbReference type="PANTHER" id="PTHR10039">
    <property type="entry name" value="AMELOGENIN"/>
    <property type="match status" value="1"/>
</dbReference>